<keyword evidence="2" id="KW-1185">Reference proteome</keyword>
<accession>A0A918FBG6</accession>
<dbReference type="AlphaFoldDB" id="A0A918FBG6"/>
<protein>
    <submittedName>
        <fullName evidence="1">Uncharacterized protein</fullName>
    </submittedName>
</protein>
<name>A0A918FBG6_9DEIO</name>
<sequence length="65" mass="7288">MSNELEDWMTQQARALNLTPLSVEEAEPDTLRAYCREVLNELAARGRLPAAQMPGCYAAPRQPEN</sequence>
<proteinExistence type="predicted"/>
<dbReference type="EMBL" id="BMQL01000042">
    <property type="protein sequence ID" value="GGR27810.1"/>
    <property type="molecule type" value="Genomic_DNA"/>
</dbReference>
<dbReference type="RefSeq" id="WP_189092647.1">
    <property type="nucleotide sequence ID" value="NZ_BMQL01000042.1"/>
</dbReference>
<evidence type="ECO:0000313" key="1">
    <source>
        <dbReference type="EMBL" id="GGR27810.1"/>
    </source>
</evidence>
<dbReference type="Proteomes" id="UP000603865">
    <property type="component" value="Unassembled WGS sequence"/>
</dbReference>
<organism evidence="1 2">
    <name type="scientific">Deinococcus ruber</name>
    <dbReference type="NCBI Taxonomy" id="1848197"/>
    <lineage>
        <taxon>Bacteria</taxon>
        <taxon>Thermotogati</taxon>
        <taxon>Deinococcota</taxon>
        <taxon>Deinococci</taxon>
        <taxon>Deinococcales</taxon>
        <taxon>Deinococcaceae</taxon>
        <taxon>Deinococcus</taxon>
    </lineage>
</organism>
<evidence type="ECO:0000313" key="2">
    <source>
        <dbReference type="Proteomes" id="UP000603865"/>
    </source>
</evidence>
<comment type="caution">
    <text evidence="1">The sequence shown here is derived from an EMBL/GenBank/DDBJ whole genome shotgun (WGS) entry which is preliminary data.</text>
</comment>
<reference evidence="1" key="2">
    <citation type="submission" date="2020-09" db="EMBL/GenBank/DDBJ databases">
        <authorList>
            <person name="Sun Q."/>
            <person name="Ohkuma M."/>
        </authorList>
    </citation>
    <scope>NUCLEOTIDE SEQUENCE</scope>
    <source>
        <strain evidence="1">JCM 31311</strain>
    </source>
</reference>
<gene>
    <name evidence="1" type="ORF">GCM10008957_43820</name>
</gene>
<reference evidence="1" key="1">
    <citation type="journal article" date="2014" name="Int. J. Syst. Evol. Microbiol.">
        <title>Complete genome sequence of Corynebacterium casei LMG S-19264T (=DSM 44701T), isolated from a smear-ripened cheese.</title>
        <authorList>
            <consortium name="US DOE Joint Genome Institute (JGI-PGF)"/>
            <person name="Walter F."/>
            <person name="Albersmeier A."/>
            <person name="Kalinowski J."/>
            <person name="Ruckert C."/>
        </authorList>
    </citation>
    <scope>NUCLEOTIDE SEQUENCE</scope>
    <source>
        <strain evidence="1">JCM 31311</strain>
    </source>
</reference>